<keyword evidence="2 6" id="KW-1003">Cell membrane</keyword>
<feature type="transmembrane region" description="Helical" evidence="6">
    <location>
        <begin position="339"/>
        <end position="358"/>
    </location>
</feature>
<reference evidence="7" key="2">
    <citation type="journal article" date="2021" name="PeerJ">
        <title>Extensive microbial diversity within the chicken gut microbiome revealed by metagenomics and culture.</title>
        <authorList>
            <person name="Gilroy R."/>
            <person name="Ravi A."/>
            <person name="Getino M."/>
            <person name="Pursley I."/>
            <person name="Horton D.L."/>
            <person name="Alikhan N.F."/>
            <person name="Baker D."/>
            <person name="Gharbi K."/>
            <person name="Hall N."/>
            <person name="Watson M."/>
            <person name="Adriaenssens E.M."/>
            <person name="Foster-Nyarko E."/>
            <person name="Jarju S."/>
            <person name="Secka A."/>
            <person name="Antonio M."/>
            <person name="Oren A."/>
            <person name="Chaudhuri R.R."/>
            <person name="La Ragione R."/>
            <person name="Hildebrand F."/>
            <person name="Pallen M.J."/>
        </authorList>
    </citation>
    <scope>NUCLEOTIDE SEQUENCE</scope>
    <source>
        <strain evidence="7">B1-8020</strain>
    </source>
</reference>
<dbReference type="AlphaFoldDB" id="A0A9D9IK26"/>
<proteinExistence type="inferred from homology"/>
<feature type="transmembrane region" description="Helical" evidence="6">
    <location>
        <begin position="412"/>
        <end position="433"/>
    </location>
</feature>
<keyword evidence="6" id="KW-0406">Ion transport</keyword>
<evidence type="ECO:0000313" key="7">
    <source>
        <dbReference type="EMBL" id="MBO8473556.1"/>
    </source>
</evidence>
<keyword evidence="6" id="KW-0050">Antiport</keyword>
<dbReference type="Gene3D" id="1.20.1530.10">
    <property type="entry name" value="Na+/H+ antiporter like domain"/>
    <property type="match status" value="1"/>
</dbReference>
<dbReference type="HAMAP" id="MF_01844">
    <property type="entry name" value="NhaA"/>
    <property type="match status" value="1"/>
</dbReference>
<dbReference type="Pfam" id="PF06965">
    <property type="entry name" value="Na_H_antiport_1"/>
    <property type="match status" value="1"/>
</dbReference>
<evidence type="ECO:0000256" key="2">
    <source>
        <dbReference type="ARBA" id="ARBA00022475"/>
    </source>
</evidence>
<dbReference type="GO" id="GO:0015385">
    <property type="term" value="F:sodium:proton antiporter activity"/>
    <property type="evidence" value="ECO:0007669"/>
    <property type="project" value="UniProtKB-UniRule"/>
</dbReference>
<reference evidence="7" key="1">
    <citation type="submission" date="2020-10" db="EMBL/GenBank/DDBJ databases">
        <authorList>
            <person name="Gilroy R."/>
        </authorList>
    </citation>
    <scope>NUCLEOTIDE SEQUENCE</scope>
    <source>
        <strain evidence="7">B1-8020</strain>
    </source>
</reference>
<name>A0A9D9IK26_9BACT</name>
<organism evidence="7 8">
    <name type="scientific">Candidatus Merdivivens pullicola</name>
    <dbReference type="NCBI Taxonomy" id="2840872"/>
    <lineage>
        <taxon>Bacteria</taxon>
        <taxon>Pseudomonadati</taxon>
        <taxon>Bacteroidota</taxon>
        <taxon>Bacteroidia</taxon>
        <taxon>Bacteroidales</taxon>
        <taxon>Muribaculaceae</taxon>
        <taxon>Muribaculaceae incertae sedis</taxon>
        <taxon>Candidatus Merdivivens</taxon>
    </lineage>
</organism>
<comment type="similarity">
    <text evidence="6">Belongs to the NhaA Na(+)/H(+) (TC 2.A.33) antiporter family.</text>
</comment>
<dbReference type="PANTHER" id="PTHR30341:SF0">
    <property type="entry name" value="NA(+)_H(+) ANTIPORTER NHAA"/>
    <property type="match status" value="1"/>
</dbReference>
<evidence type="ECO:0000256" key="1">
    <source>
        <dbReference type="ARBA" id="ARBA00004429"/>
    </source>
</evidence>
<evidence type="ECO:0000256" key="5">
    <source>
        <dbReference type="ARBA" id="ARBA00023136"/>
    </source>
</evidence>
<feature type="transmembrane region" description="Helical" evidence="6">
    <location>
        <begin position="230"/>
        <end position="247"/>
    </location>
</feature>
<feature type="transmembrane region" description="Helical" evidence="6">
    <location>
        <begin position="186"/>
        <end position="204"/>
    </location>
</feature>
<protein>
    <recommendedName>
        <fullName evidence="6">Na(+)/H(+) antiporter NhaA</fullName>
    </recommendedName>
    <alternativeName>
        <fullName evidence="6">Sodium/proton antiporter NhaA</fullName>
    </alternativeName>
</protein>
<dbReference type="PANTHER" id="PTHR30341">
    <property type="entry name" value="SODIUM ION/PROTON ANTIPORTER NHAA-RELATED"/>
    <property type="match status" value="1"/>
</dbReference>
<keyword evidence="3 6" id="KW-0812">Transmembrane</keyword>
<keyword evidence="5 6" id="KW-0472">Membrane</keyword>
<evidence type="ECO:0000256" key="4">
    <source>
        <dbReference type="ARBA" id="ARBA00022989"/>
    </source>
</evidence>
<feature type="transmembrane region" description="Helical" evidence="6">
    <location>
        <begin position="209"/>
        <end position="224"/>
    </location>
</feature>
<keyword evidence="6" id="KW-0915">Sodium</keyword>
<dbReference type="NCBIfam" id="TIGR00773">
    <property type="entry name" value="NhaA"/>
    <property type="match status" value="1"/>
</dbReference>
<dbReference type="GO" id="GO:0005886">
    <property type="term" value="C:plasma membrane"/>
    <property type="evidence" value="ECO:0007669"/>
    <property type="project" value="UniProtKB-SubCell"/>
</dbReference>
<dbReference type="EMBL" id="JADIMA010000082">
    <property type="protein sequence ID" value="MBO8473556.1"/>
    <property type="molecule type" value="Genomic_DNA"/>
</dbReference>
<comment type="subcellular location">
    <subcellularLocation>
        <location evidence="1">Cell inner membrane</location>
        <topology evidence="1">Multi-pass membrane protein</topology>
    </subcellularLocation>
    <subcellularLocation>
        <location evidence="6">Cell membrane</location>
        <topology evidence="6">Multi-pass membrane protein</topology>
    </subcellularLocation>
</comment>
<feature type="transmembrane region" description="Helical" evidence="6">
    <location>
        <begin position="62"/>
        <end position="82"/>
    </location>
</feature>
<dbReference type="InterPro" id="IPR023171">
    <property type="entry name" value="Na/H_antiporter_dom_sf"/>
</dbReference>
<feature type="transmembrane region" description="Helical" evidence="6">
    <location>
        <begin position="379"/>
        <end position="400"/>
    </location>
</feature>
<comment type="caution">
    <text evidence="7">The sequence shown here is derived from an EMBL/GenBank/DDBJ whole genome shotgun (WGS) entry which is preliminary data.</text>
</comment>
<comment type="catalytic activity">
    <reaction evidence="6">
        <text>Na(+)(in) + 2 H(+)(out) = Na(+)(out) + 2 H(+)(in)</text>
        <dbReference type="Rhea" id="RHEA:29251"/>
        <dbReference type="ChEBI" id="CHEBI:15378"/>
        <dbReference type="ChEBI" id="CHEBI:29101"/>
    </reaction>
</comment>
<evidence type="ECO:0000313" key="8">
    <source>
        <dbReference type="Proteomes" id="UP000823604"/>
    </source>
</evidence>
<dbReference type="Proteomes" id="UP000823604">
    <property type="component" value="Unassembled WGS sequence"/>
</dbReference>
<feature type="transmembrane region" description="Helical" evidence="6">
    <location>
        <begin position="94"/>
        <end position="117"/>
    </location>
</feature>
<keyword evidence="6" id="KW-0739">Sodium transport</keyword>
<dbReference type="GO" id="GO:0006885">
    <property type="term" value="P:regulation of pH"/>
    <property type="evidence" value="ECO:0007669"/>
    <property type="project" value="UniProtKB-UniRule"/>
</dbReference>
<feature type="transmembrane region" description="Helical" evidence="6">
    <location>
        <begin position="129"/>
        <end position="147"/>
    </location>
</feature>
<comment type="function">
    <text evidence="6">Na(+)/H(+) antiporter that extrudes sodium in exchange for external protons.</text>
</comment>
<accession>A0A9D9IK26</accession>
<dbReference type="InterPro" id="IPR004670">
    <property type="entry name" value="NhaA"/>
</dbReference>
<evidence type="ECO:0000256" key="3">
    <source>
        <dbReference type="ARBA" id="ARBA00022692"/>
    </source>
</evidence>
<feature type="transmembrane region" description="Helical" evidence="6">
    <location>
        <begin position="307"/>
        <end position="327"/>
    </location>
</feature>
<keyword evidence="6" id="KW-0813">Transport</keyword>
<sequence length="442" mass="48002">MYEIRNIFNTFFHNESAGGIVLIICTALAIIAANTGLMPWLVNIWDKEMGISVGNFSLKMSLLDWVNDGLMAIFFFVVGLEIKREMLVGELSSLKHAALPIFAAIGGMLVPAVTYFMFNSGNPFTEKGWGIPMATDIAFAIGIVSLLGKRVPLSLKVFLTALAIVDDLGAIIVLALFYPAHALDPVFLLYAAGIVAGLALLNFLNIRNKYVYIIAGVFLWYFVYRSGVHATIAGVLLAAVTPARSVINELRFGTKLQYLIDKFKMAGSAKVEVIANPEQQHIIHTMHSMINKADPLMHKFESTLHPWVTFMIMPVFALANAGVALNGSALGPGDGIPDISLGIFFGLFIGKPLGIFLFSWLATKAGLARKPEDAKWRQIVGIGILGGIGFTMSIFINNLAFPDSGITDIGKVTILFTSLCSAIIGLTFLFLVCKKQKNSNFA</sequence>
<feature type="transmembrane region" description="Helical" evidence="6">
    <location>
        <begin position="20"/>
        <end position="42"/>
    </location>
</feature>
<keyword evidence="4 6" id="KW-1133">Transmembrane helix</keyword>
<feature type="transmembrane region" description="Helical" evidence="6">
    <location>
        <begin position="159"/>
        <end position="180"/>
    </location>
</feature>
<evidence type="ECO:0000256" key="6">
    <source>
        <dbReference type="HAMAP-Rule" id="MF_01844"/>
    </source>
</evidence>
<gene>
    <name evidence="6 7" type="primary">nhaA</name>
    <name evidence="7" type="ORF">IAB81_08040</name>
</gene>